<dbReference type="PANTHER" id="PTHR43581">
    <property type="entry name" value="ATP/GTP PHOSPHATASE"/>
    <property type="match status" value="1"/>
</dbReference>
<protein>
    <recommendedName>
        <fullName evidence="1">AAA+ ATPase domain-containing protein</fullName>
    </recommendedName>
</protein>
<dbReference type="RefSeq" id="WP_131599618.1">
    <property type="nucleotide sequence ID" value="NZ_PSZO01000061.1"/>
</dbReference>
<dbReference type="EMBL" id="PSZO01000061">
    <property type="protein sequence ID" value="TCG10345.1"/>
    <property type="molecule type" value="Genomic_DNA"/>
</dbReference>
<name>A0A4R0XN24_9MOLU</name>
<dbReference type="SUPFAM" id="SSF52540">
    <property type="entry name" value="P-loop containing nucleoside triphosphate hydrolases"/>
    <property type="match status" value="1"/>
</dbReference>
<dbReference type="GO" id="GO:0006302">
    <property type="term" value="P:double-strand break repair"/>
    <property type="evidence" value="ECO:0007669"/>
    <property type="project" value="InterPro"/>
</dbReference>
<dbReference type="InterPro" id="IPR027417">
    <property type="entry name" value="P-loop_NTPase"/>
</dbReference>
<dbReference type="InterPro" id="IPR003593">
    <property type="entry name" value="AAA+_ATPase"/>
</dbReference>
<feature type="domain" description="AAA+ ATPase" evidence="1">
    <location>
        <begin position="21"/>
        <end position="337"/>
    </location>
</feature>
<dbReference type="SMART" id="SM00382">
    <property type="entry name" value="AAA"/>
    <property type="match status" value="1"/>
</dbReference>
<dbReference type="AlphaFoldDB" id="A0A4R0XN24"/>
<proteinExistence type="predicted"/>
<dbReference type="PANTHER" id="PTHR43581:SF2">
    <property type="entry name" value="EXCINUCLEASE ATPASE SUBUNIT"/>
    <property type="match status" value="1"/>
</dbReference>
<accession>A0A4R0XN24</accession>
<gene>
    <name evidence="2" type="ORF">C4B24_04770</name>
</gene>
<evidence type="ECO:0000313" key="3">
    <source>
        <dbReference type="Proteomes" id="UP000294192"/>
    </source>
</evidence>
<dbReference type="Pfam" id="PF13304">
    <property type="entry name" value="AAA_21"/>
    <property type="match status" value="1"/>
</dbReference>
<sequence length="512" mass="58879">MIIQKLKVYKSHLGEFEINFTSGTNILTGVNGTGKSTIMKMLNRESIEGASYEISYKLLEEITLPSNATGLNKQLAGPYGAPSNIEWDGKQWKTSNSYSWFNEVGNILISSINFIYSYSSRSIWYTKTENKGFFKLPHFTSKEHIFLDTNKGLMSNYEYIFNAALTGFVNEFFLINAAADYKFKEKLVNSKNDEFTSYLSNKITTSLTECVQSIKSIELDTLPLNEHLDTSESAFEHAKFKDLHGNLVDLEMLSDGQKRSILTSLIFEGESNLILLDEPTNFLSNGMSNILASKIKNSSKQIILITHREEFVKKLYTQLPNIIRLTLSNDILKPLYLPLDKIKQEQKGTFSFSMHAESIIRTLFSNKVLILEGVDDVRAIRSHKEIFEKINNSNWSIWNARGGGNMKHIVIFCEKYNIDYLAILDSDVVEINEKFKGNDKVMLLEKSNLEDYFSEKTIEKLENKKISKDKWKKEVKKIYDDDELIYSDAFYNEISNFLFNKDLEFESEFSGF</sequence>
<dbReference type="GO" id="GO:0016887">
    <property type="term" value="F:ATP hydrolysis activity"/>
    <property type="evidence" value="ECO:0007669"/>
    <property type="project" value="InterPro"/>
</dbReference>
<dbReference type="Proteomes" id="UP000294192">
    <property type="component" value="Unassembled WGS sequence"/>
</dbReference>
<dbReference type="OrthoDB" id="9816534at2"/>
<dbReference type="Pfam" id="PF20469">
    <property type="entry name" value="OLD-like_TOPRIM"/>
    <property type="match status" value="1"/>
</dbReference>
<comment type="caution">
    <text evidence="2">The sequence shown here is derived from an EMBL/GenBank/DDBJ whole genome shotgun (WGS) entry which is preliminary data.</text>
</comment>
<dbReference type="InterPro" id="IPR003959">
    <property type="entry name" value="ATPase_AAA_core"/>
</dbReference>
<dbReference type="Gene3D" id="3.40.50.300">
    <property type="entry name" value="P-loop containing nucleotide triphosphate hydrolases"/>
    <property type="match status" value="2"/>
</dbReference>
<dbReference type="InterPro" id="IPR051396">
    <property type="entry name" value="Bact_Antivir_Def_Nuclease"/>
</dbReference>
<evidence type="ECO:0000313" key="2">
    <source>
        <dbReference type="EMBL" id="TCG10345.1"/>
    </source>
</evidence>
<reference evidence="2 3" key="1">
    <citation type="submission" date="2018-02" db="EMBL/GenBank/DDBJ databases">
        <title>Mycoplasma marinum and Mycoplasma todarodis sp. nov., moderately halophilic and psychrotolerant mycoplasmas isolated from cephalopods.</title>
        <authorList>
            <person name="Viver T."/>
        </authorList>
    </citation>
    <scope>NUCLEOTIDE SEQUENCE [LARGE SCALE GENOMIC DNA]</scope>
    <source>
        <strain evidence="2 3">PE</strain>
    </source>
</reference>
<organism evidence="2 3">
    <name type="scientific">Mycoplasma marinum</name>
    <dbReference type="NCBI Taxonomy" id="1937190"/>
    <lineage>
        <taxon>Bacteria</taxon>
        <taxon>Bacillati</taxon>
        <taxon>Mycoplasmatota</taxon>
        <taxon>Mollicutes</taxon>
        <taxon>Mycoplasmataceae</taxon>
        <taxon>Mycoplasma</taxon>
    </lineage>
</organism>
<keyword evidence="3" id="KW-1185">Reference proteome</keyword>
<evidence type="ECO:0000259" key="1">
    <source>
        <dbReference type="SMART" id="SM00382"/>
    </source>
</evidence>
<dbReference type="InterPro" id="IPR034139">
    <property type="entry name" value="TOPRIM_OLD"/>
</dbReference>